<dbReference type="InterPro" id="IPR018708">
    <property type="entry name" value="DUF2225"/>
</dbReference>
<feature type="region of interest" description="Disordered" evidence="1">
    <location>
        <begin position="219"/>
        <end position="238"/>
    </location>
</feature>
<proteinExistence type="predicted"/>
<dbReference type="RefSeq" id="WP_347439321.1">
    <property type="nucleotide sequence ID" value="NZ_CP089291.1"/>
</dbReference>
<evidence type="ECO:0000313" key="2">
    <source>
        <dbReference type="EMBL" id="UOF92650.1"/>
    </source>
</evidence>
<organism evidence="2 3">
    <name type="scientific">Fodinisporobacter ferrooxydans</name>
    <dbReference type="NCBI Taxonomy" id="2901836"/>
    <lineage>
        <taxon>Bacteria</taxon>
        <taxon>Bacillati</taxon>
        <taxon>Bacillota</taxon>
        <taxon>Bacilli</taxon>
        <taxon>Bacillales</taxon>
        <taxon>Alicyclobacillaceae</taxon>
        <taxon>Fodinisporobacter</taxon>
    </lineage>
</organism>
<dbReference type="Proteomes" id="UP000830167">
    <property type="component" value="Chromosome"/>
</dbReference>
<keyword evidence="3" id="KW-1185">Reference proteome</keyword>
<gene>
    <name evidence="2" type="ORF">LSG31_11085</name>
</gene>
<name>A0ABY4CQ76_9BACL</name>
<dbReference type="Pfam" id="PF09986">
    <property type="entry name" value="DUF2225"/>
    <property type="match status" value="1"/>
</dbReference>
<dbReference type="EMBL" id="CP089291">
    <property type="protein sequence ID" value="UOF92650.1"/>
    <property type="molecule type" value="Genomic_DNA"/>
</dbReference>
<evidence type="ECO:0000256" key="1">
    <source>
        <dbReference type="SAM" id="MobiDB-lite"/>
    </source>
</evidence>
<reference evidence="2" key="1">
    <citation type="submission" date="2021-12" db="EMBL/GenBank/DDBJ databases">
        <title>Alicyclobacillaceae gen. nov., sp. nov., isolated from chalcocite enrichment system.</title>
        <authorList>
            <person name="Jiang Z."/>
        </authorList>
    </citation>
    <scope>NUCLEOTIDE SEQUENCE</scope>
    <source>
        <strain evidence="2">MYW30-H2</strain>
    </source>
</reference>
<evidence type="ECO:0000313" key="3">
    <source>
        <dbReference type="Proteomes" id="UP000830167"/>
    </source>
</evidence>
<protein>
    <submittedName>
        <fullName evidence="2">DUF2225 domain-containing protein</fullName>
    </submittedName>
</protein>
<accession>A0ABY4CQ76</accession>
<sequence>MSDALYEKRVQCLYCHTSFGSMRVRISKIKASKRDTDFCTYFIGENPMFYEFYNCPHCGLAFTDSFSPIKGQARERIKYEYIDKIEVTNCCGSRTLKEAIRGYKLTLLCANILNEKTLTIANLCMRIAWLQRYAGNHEEERRFLQNAVNFYEQIYQTQSLATLPMEEGKLLYLIGEIHGRLDHYDKTRSWFSYVLTAKHIDSKWKSLVRDRWFDIKSTHSTQTDDPDGYNELSTGRKG</sequence>